<dbReference type="Proteomes" id="UP001597024">
    <property type="component" value="Unassembled WGS sequence"/>
</dbReference>
<dbReference type="InterPro" id="IPR016040">
    <property type="entry name" value="NAD(P)-bd_dom"/>
</dbReference>
<dbReference type="NCBIfam" id="TIGR01472">
    <property type="entry name" value="gmd"/>
    <property type="match status" value="1"/>
</dbReference>
<protein>
    <recommendedName>
        <fullName evidence="3 5">GDP-mannose 4,6-dehydratase</fullName>
        <ecNumber evidence="3 5">4.2.1.47</ecNumber>
    </recommendedName>
    <alternativeName>
        <fullName evidence="5">GDP-D-mannose dehydratase</fullName>
    </alternativeName>
</protein>
<sequence length="342" mass="38132">MARRALITGITGQDGSYLAECLLDRGYEVWGLVRGQANPRVSRVRRLLRDVRLVRGDLLDQGSLISAVEKVQPDEVYNLGAISFVPMSWEQAELTGEVTGMGVLRMLEAIRVCSGVSSSRTPAESGQIRFYQASSSEMFGQVRETPQTEITPFHPRSPYGVAKAYGHFLTQNYRESYGMFAVSGILFNHESPRRGAEFVTRKVSLGAARIKLGLEDRLRLGNLEARRDWGYAGDYVRAMHLMLQADRPEDYVIGTGRTHTVRELVEAAFAAVGLDWERHVVTDRSLHRPAEVDLLCADPKKAREQLGWEPSVSFEELVAMMVESDLKLLSEGGDPGQDSSWP</sequence>
<comment type="similarity">
    <text evidence="2 5">Belongs to the NAD(P)-dependent epimerase/dehydratase family. GDP-mannose 4,6-dehydratase subfamily.</text>
</comment>
<reference evidence="8" key="1">
    <citation type="journal article" date="2019" name="Int. J. Syst. Evol. Microbiol.">
        <title>The Global Catalogue of Microorganisms (GCM) 10K type strain sequencing project: providing services to taxonomists for standard genome sequencing and annotation.</title>
        <authorList>
            <consortium name="The Broad Institute Genomics Platform"/>
            <consortium name="The Broad Institute Genome Sequencing Center for Infectious Disease"/>
            <person name="Wu L."/>
            <person name="Ma J."/>
        </authorList>
    </citation>
    <scope>NUCLEOTIDE SEQUENCE [LARGE SCALE GENOMIC DNA]</scope>
    <source>
        <strain evidence="8">CCUG 62974</strain>
    </source>
</reference>
<dbReference type="EMBL" id="JBHTHX010000872">
    <property type="protein sequence ID" value="MFD0887273.1"/>
    <property type="molecule type" value="Genomic_DNA"/>
</dbReference>
<comment type="caution">
    <text evidence="5">Lacks conserved residue(s) required for the propagation of feature annotation.</text>
</comment>
<dbReference type="Gene3D" id="3.90.25.10">
    <property type="entry name" value="UDP-galactose 4-epimerase, domain 1"/>
    <property type="match status" value="1"/>
</dbReference>
<evidence type="ECO:0000313" key="7">
    <source>
        <dbReference type="EMBL" id="MFD0887273.1"/>
    </source>
</evidence>
<dbReference type="Gene3D" id="3.40.50.720">
    <property type="entry name" value="NAD(P)-binding Rossmann-like Domain"/>
    <property type="match status" value="1"/>
</dbReference>
<keyword evidence="8" id="KW-1185">Reference proteome</keyword>
<evidence type="ECO:0000256" key="2">
    <source>
        <dbReference type="ARBA" id="ARBA00009263"/>
    </source>
</evidence>
<dbReference type="CDD" id="cd05260">
    <property type="entry name" value="GDP_MD_SDR_e"/>
    <property type="match status" value="1"/>
</dbReference>
<evidence type="ECO:0000259" key="6">
    <source>
        <dbReference type="Pfam" id="PF16363"/>
    </source>
</evidence>
<evidence type="ECO:0000256" key="4">
    <source>
        <dbReference type="ARBA" id="ARBA00023239"/>
    </source>
</evidence>
<comment type="caution">
    <text evidence="7">The sequence shown here is derived from an EMBL/GenBank/DDBJ whole genome shotgun (WGS) entry which is preliminary data.</text>
</comment>
<evidence type="ECO:0000256" key="3">
    <source>
        <dbReference type="ARBA" id="ARBA00011989"/>
    </source>
</evidence>
<proteinExistence type="inferred from homology"/>
<gene>
    <name evidence="5 7" type="primary">gmd</name>
    <name evidence="7" type="ORF">ACFQ08_22245</name>
</gene>
<dbReference type="InterPro" id="IPR006368">
    <property type="entry name" value="GDP_Man_deHydtase"/>
</dbReference>
<comment type="cofactor">
    <cofactor evidence="1 5">
        <name>NADP(+)</name>
        <dbReference type="ChEBI" id="CHEBI:58349"/>
    </cofactor>
</comment>
<feature type="domain" description="NAD(P)-binding" evidence="6">
    <location>
        <begin position="6"/>
        <end position="321"/>
    </location>
</feature>
<evidence type="ECO:0000256" key="5">
    <source>
        <dbReference type="HAMAP-Rule" id="MF_00955"/>
    </source>
</evidence>
<name>A0ABW3DX46_9ACTN</name>
<dbReference type="Pfam" id="PF16363">
    <property type="entry name" value="GDP_Man_Dehyd"/>
    <property type="match status" value="1"/>
</dbReference>
<organism evidence="7 8">
    <name type="scientific">Streptosporangium algeriense</name>
    <dbReference type="NCBI Taxonomy" id="1682748"/>
    <lineage>
        <taxon>Bacteria</taxon>
        <taxon>Bacillati</taxon>
        <taxon>Actinomycetota</taxon>
        <taxon>Actinomycetes</taxon>
        <taxon>Streptosporangiales</taxon>
        <taxon>Streptosporangiaceae</taxon>
        <taxon>Streptosporangium</taxon>
    </lineage>
</organism>
<dbReference type="EC" id="4.2.1.47" evidence="3 5"/>
<keyword evidence="5" id="KW-0521">NADP</keyword>
<dbReference type="PANTHER" id="PTHR43715">
    <property type="entry name" value="GDP-MANNOSE 4,6-DEHYDRATASE"/>
    <property type="match status" value="1"/>
</dbReference>
<accession>A0ABW3DX46</accession>
<keyword evidence="4 5" id="KW-0456">Lyase</keyword>
<dbReference type="InterPro" id="IPR036291">
    <property type="entry name" value="NAD(P)-bd_dom_sf"/>
</dbReference>
<dbReference type="HAMAP" id="MF_00955">
    <property type="entry name" value="GDP_Man_dehydratase"/>
    <property type="match status" value="1"/>
</dbReference>
<dbReference type="GO" id="GO:0008446">
    <property type="term" value="F:GDP-mannose 4,6-dehydratase activity"/>
    <property type="evidence" value="ECO:0007669"/>
    <property type="project" value="UniProtKB-EC"/>
</dbReference>
<evidence type="ECO:0000313" key="8">
    <source>
        <dbReference type="Proteomes" id="UP001597024"/>
    </source>
</evidence>
<dbReference type="PANTHER" id="PTHR43715:SF1">
    <property type="entry name" value="GDP-MANNOSE 4,6 DEHYDRATASE"/>
    <property type="match status" value="1"/>
</dbReference>
<comment type="catalytic activity">
    <reaction evidence="5">
        <text>GDP-alpha-D-mannose = GDP-4-dehydro-alpha-D-rhamnose + H2O</text>
        <dbReference type="Rhea" id="RHEA:23820"/>
        <dbReference type="ChEBI" id="CHEBI:15377"/>
        <dbReference type="ChEBI" id="CHEBI:57527"/>
        <dbReference type="ChEBI" id="CHEBI:57964"/>
        <dbReference type="EC" id="4.2.1.47"/>
    </reaction>
</comment>
<dbReference type="SUPFAM" id="SSF51735">
    <property type="entry name" value="NAD(P)-binding Rossmann-fold domains"/>
    <property type="match status" value="1"/>
</dbReference>
<comment type="function">
    <text evidence="5">Catalyzes the conversion of GDP-D-mannose to GDP-4-dehydro-6-deoxy-D-mannose.</text>
</comment>
<evidence type="ECO:0000256" key="1">
    <source>
        <dbReference type="ARBA" id="ARBA00001937"/>
    </source>
</evidence>